<accession>A0A836ZTC9</accession>
<dbReference type="EMBL" id="AKBN01001836">
    <property type="protein sequence ID" value="KEZ99808.1"/>
    <property type="molecule type" value="Genomic_DNA"/>
</dbReference>
<proteinExistence type="predicted"/>
<organism evidence="1">
    <name type="scientific">Xanthomonas vasicola pv. vasculorum NCPPB 890</name>
    <dbReference type="NCBI Taxonomy" id="1184265"/>
    <lineage>
        <taxon>Bacteria</taxon>
        <taxon>Pseudomonadati</taxon>
        <taxon>Pseudomonadota</taxon>
        <taxon>Gammaproteobacteria</taxon>
        <taxon>Lysobacterales</taxon>
        <taxon>Lysobacteraceae</taxon>
        <taxon>Xanthomonas</taxon>
    </lineage>
</organism>
<dbReference type="AlphaFoldDB" id="A0A836ZTC9"/>
<comment type="caution">
    <text evidence="1">The sequence shown here is derived from an EMBL/GenBank/DDBJ whole genome shotgun (WGS) entry which is preliminary data.</text>
</comment>
<reference evidence="1" key="1">
    <citation type="submission" date="2012-05" db="EMBL/GenBank/DDBJ databases">
        <authorList>
            <person name="Studholme D.J."/>
            <person name="Wasukira A."/>
            <person name="Grant M."/>
        </authorList>
    </citation>
    <scope>NUCLEOTIDE SEQUENCE [LARGE SCALE GENOMIC DNA]</scope>
    <source>
        <strain evidence="1">NCPPB 890</strain>
    </source>
</reference>
<gene>
    <name evidence="1" type="ORF">A11K_0126090</name>
</gene>
<protein>
    <submittedName>
        <fullName evidence="1">Uncharacterized protein</fullName>
    </submittedName>
</protein>
<name>A0A836ZTC9_XANVA</name>
<evidence type="ECO:0000313" key="1">
    <source>
        <dbReference type="EMBL" id="KEZ99808.1"/>
    </source>
</evidence>
<sequence>MTAPSILRREMRAIVWKITLGQLDICSRIQVAEILICKSIRIIFNMIEEMQGMMFRIAKKANPRIR</sequence>